<dbReference type="InParanoid" id="A0A2K1ZHH1"/>
<protein>
    <submittedName>
        <fullName evidence="1">Uncharacterized protein</fullName>
    </submittedName>
</protein>
<name>A0A2K1ZHH1_POPTR</name>
<dbReference type="AlphaFoldDB" id="A0A2K1ZHH1"/>
<sequence length="53" mass="6073">MRGYGPSCALLVRKPCSTSFRLSRATAGITYQMHIVEYLYLSTKRKPFCVSRK</sequence>
<gene>
    <name evidence="1" type="ORF">POPTR_008G148600</name>
</gene>
<proteinExistence type="predicted"/>
<dbReference type="EMBL" id="CM009297">
    <property type="protein sequence ID" value="PNT24727.1"/>
    <property type="molecule type" value="Genomic_DNA"/>
</dbReference>
<keyword evidence="2" id="KW-1185">Reference proteome</keyword>
<accession>A0A2K1ZHH1</accession>
<reference evidence="1 2" key="1">
    <citation type="journal article" date="2006" name="Science">
        <title>The genome of black cottonwood, Populus trichocarpa (Torr. &amp; Gray).</title>
        <authorList>
            <person name="Tuskan G.A."/>
            <person name="Difazio S."/>
            <person name="Jansson S."/>
            <person name="Bohlmann J."/>
            <person name="Grigoriev I."/>
            <person name="Hellsten U."/>
            <person name="Putnam N."/>
            <person name="Ralph S."/>
            <person name="Rombauts S."/>
            <person name="Salamov A."/>
            <person name="Schein J."/>
            <person name="Sterck L."/>
            <person name="Aerts A."/>
            <person name="Bhalerao R.R."/>
            <person name="Bhalerao R.P."/>
            <person name="Blaudez D."/>
            <person name="Boerjan W."/>
            <person name="Brun A."/>
            <person name="Brunner A."/>
            <person name="Busov V."/>
            <person name="Campbell M."/>
            <person name="Carlson J."/>
            <person name="Chalot M."/>
            <person name="Chapman J."/>
            <person name="Chen G.L."/>
            <person name="Cooper D."/>
            <person name="Coutinho P.M."/>
            <person name="Couturier J."/>
            <person name="Covert S."/>
            <person name="Cronk Q."/>
            <person name="Cunningham R."/>
            <person name="Davis J."/>
            <person name="Degroeve S."/>
            <person name="Dejardin A."/>
            <person name="Depamphilis C."/>
            <person name="Detter J."/>
            <person name="Dirks B."/>
            <person name="Dubchak I."/>
            <person name="Duplessis S."/>
            <person name="Ehlting J."/>
            <person name="Ellis B."/>
            <person name="Gendler K."/>
            <person name="Goodstein D."/>
            <person name="Gribskov M."/>
            <person name="Grimwood J."/>
            <person name="Groover A."/>
            <person name="Gunter L."/>
            <person name="Hamberger B."/>
            <person name="Heinze B."/>
            <person name="Helariutta Y."/>
            <person name="Henrissat B."/>
            <person name="Holligan D."/>
            <person name="Holt R."/>
            <person name="Huang W."/>
            <person name="Islam-Faridi N."/>
            <person name="Jones S."/>
            <person name="Jones-Rhoades M."/>
            <person name="Jorgensen R."/>
            <person name="Joshi C."/>
            <person name="Kangasjarvi J."/>
            <person name="Karlsson J."/>
            <person name="Kelleher C."/>
            <person name="Kirkpatrick R."/>
            <person name="Kirst M."/>
            <person name="Kohler A."/>
            <person name="Kalluri U."/>
            <person name="Larimer F."/>
            <person name="Leebens-Mack J."/>
            <person name="Leple J.C."/>
            <person name="Locascio P."/>
            <person name="Lou Y."/>
            <person name="Lucas S."/>
            <person name="Martin F."/>
            <person name="Montanini B."/>
            <person name="Napoli C."/>
            <person name="Nelson D.R."/>
            <person name="Nelson C."/>
            <person name="Nieminen K."/>
            <person name="Nilsson O."/>
            <person name="Pereda V."/>
            <person name="Peter G."/>
            <person name="Philippe R."/>
            <person name="Pilate G."/>
            <person name="Poliakov A."/>
            <person name="Razumovskaya J."/>
            <person name="Richardson P."/>
            <person name="Rinaldi C."/>
            <person name="Ritland K."/>
            <person name="Rouze P."/>
            <person name="Ryaboy D."/>
            <person name="Schmutz J."/>
            <person name="Schrader J."/>
            <person name="Segerman B."/>
            <person name="Shin H."/>
            <person name="Siddiqui A."/>
            <person name="Sterky F."/>
            <person name="Terry A."/>
            <person name="Tsai C.J."/>
            <person name="Uberbacher E."/>
            <person name="Unneberg P."/>
            <person name="Vahala J."/>
            <person name="Wall K."/>
            <person name="Wessler S."/>
            <person name="Yang G."/>
            <person name="Yin T."/>
            <person name="Douglas C."/>
            <person name="Marra M."/>
            <person name="Sandberg G."/>
            <person name="Van de Peer Y."/>
            <person name="Rokhsar D."/>
        </authorList>
    </citation>
    <scope>NUCLEOTIDE SEQUENCE [LARGE SCALE GENOMIC DNA]</scope>
    <source>
        <strain evidence="2">cv. Nisqually</strain>
    </source>
</reference>
<evidence type="ECO:0000313" key="2">
    <source>
        <dbReference type="Proteomes" id="UP000006729"/>
    </source>
</evidence>
<evidence type="ECO:0000313" key="1">
    <source>
        <dbReference type="EMBL" id="PNT24727.1"/>
    </source>
</evidence>
<dbReference type="Proteomes" id="UP000006729">
    <property type="component" value="Chromosome 8"/>
</dbReference>
<organism evidence="1 2">
    <name type="scientific">Populus trichocarpa</name>
    <name type="common">Western balsam poplar</name>
    <name type="synonym">Populus balsamifera subsp. trichocarpa</name>
    <dbReference type="NCBI Taxonomy" id="3694"/>
    <lineage>
        <taxon>Eukaryota</taxon>
        <taxon>Viridiplantae</taxon>
        <taxon>Streptophyta</taxon>
        <taxon>Embryophyta</taxon>
        <taxon>Tracheophyta</taxon>
        <taxon>Spermatophyta</taxon>
        <taxon>Magnoliopsida</taxon>
        <taxon>eudicotyledons</taxon>
        <taxon>Gunneridae</taxon>
        <taxon>Pentapetalae</taxon>
        <taxon>rosids</taxon>
        <taxon>fabids</taxon>
        <taxon>Malpighiales</taxon>
        <taxon>Salicaceae</taxon>
        <taxon>Saliceae</taxon>
        <taxon>Populus</taxon>
    </lineage>
</organism>